<comment type="caution">
    <text evidence="1">The sequence shown here is derived from an EMBL/GenBank/DDBJ whole genome shotgun (WGS) entry which is preliminary data.</text>
</comment>
<gene>
    <name evidence="1" type="ORF">EVA_04975</name>
</gene>
<reference evidence="1" key="1">
    <citation type="journal article" date="2012" name="PLoS ONE">
        <title>Gene sets for utilization of primary and secondary nutrition supplies in the distal gut of endangered iberian lynx.</title>
        <authorList>
            <person name="Alcaide M."/>
            <person name="Messina E."/>
            <person name="Richter M."/>
            <person name="Bargiela R."/>
            <person name="Peplies J."/>
            <person name="Huws S.A."/>
            <person name="Newbold C.J."/>
            <person name="Golyshin P.N."/>
            <person name="Simon M.A."/>
            <person name="Lopez G."/>
            <person name="Yakimov M.M."/>
            <person name="Ferrer M."/>
        </authorList>
    </citation>
    <scope>NUCLEOTIDE SEQUENCE</scope>
</reference>
<protein>
    <submittedName>
        <fullName evidence="1">Uncharacterized protein</fullName>
    </submittedName>
</protein>
<evidence type="ECO:0000313" key="1">
    <source>
        <dbReference type="EMBL" id="EJX06917.1"/>
    </source>
</evidence>
<sequence>MSGGRIGLQMELIPVRLEKLVDAKFESITKQQAEK</sequence>
<organism evidence="1">
    <name type="scientific">gut metagenome</name>
    <dbReference type="NCBI Taxonomy" id="749906"/>
    <lineage>
        <taxon>unclassified sequences</taxon>
        <taxon>metagenomes</taxon>
        <taxon>organismal metagenomes</taxon>
    </lineage>
</organism>
<proteinExistence type="predicted"/>
<dbReference type="AlphaFoldDB" id="J9GHG0"/>
<name>J9GHG0_9ZZZZ</name>
<dbReference type="EMBL" id="AMCI01001020">
    <property type="protein sequence ID" value="EJX06917.1"/>
    <property type="molecule type" value="Genomic_DNA"/>
</dbReference>
<accession>J9GHG0</accession>